<dbReference type="GO" id="GO:0008897">
    <property type="term" value="F:holo-[acyl-carrier-protein] synthase activity"/>
    <property type="evidence" value="ECO:0007669"/>
    <property type="project" value="UniProtKB-EC"/>
</dbReference>
<dbReference type="PANTHER" id="PTHR12215:SF10">
    <property type="entry name" value="L-AMINOADIPATE-SEMIALDEHYDE DEHYDROGENASE-PHOSPHOPANTETHEINYL TRANSFERASE"/>
    <property type="match status" value="1"/>
</dbReference>
<dbReference type="Pfam" id="PF01648">
    <property type="entry name" value="ACPS"/>
    <property type="match status" value="1"/>
</dbReference>
<feature type="domain" description="4'-phosphopantetheinyl transferase" evidence="3">
    <location>
        <begin position="131"/>
        <end position="235"/>
    </location>
</feature>
<dbReference type="AlphaFoldDB" id="A0A453HQL2"/>
<dbReference type="InterPro" id="IPR055066">
    <property type="entry name" value="AASDHPPT_N"/>
</dbReference>
<dbReference type="InterPro" id="IPR050559">
    <property type="entry name" value="P-Pant_transferase_sf"/>
</dbReference>
<reference evidence="5" key="5">
    <citation type="journal article" date="2021" name="G3 (Bethesda)">
        <title>Aegilops tauschii genome assembly Aet v5.0 features greater sequence contiguity and improved annotation.</title>
        <authorList>
            <person name="Wang L."/>
            <person name="Zhu T."/>
            <person name="Rodriguez J.C."/>
            <person name="Deal K.R."/>
            <person name="Dubcovsky J."/>
            <person name="McGuire P.E."/>
            <person name="Lux T."/>
            <person name="Spannagl M."/>
            <person name="Mayer K.F.X."/>
            <person name="Baldrich P."/>
            <person name="Meyers B.C."/>
            <person name="Huo N."/>
            <person name="Gu Y.Q."/>
            <person name="Zhou H."/>
            <person name="Devos K.M."/>
            <person name="Bennetzen J.L."/>
            <person name="Unver T."/>
            <person name="Budak H."/>
            <person name="Gulick P.J."/>
            <person name="Galiba G."/>
            <person name="Kalapos B."/>
            <person name="Nelson D.R."/>
            <person name="Li P."/>
            <person name="You F.M."/>
            <person name="Luo M.C."/>
            <person name="Dvorak J."/>
        </authorList>
    </citation>
    <scope>NUCLEOTIDE SEQUENCE [LARGE SCALE GENOMIC DNA]</scope>
    <source>
        <strain evidence="5">cv. AL8/78</strain>
    </source>
</reference>
<evidence type="ECO:0000313" key="6">
    <source>
        <dbReference type="Proteomes" id="UP000015105"/>
    </source>
</evidence>
<proteinExistence type="predicted"/>
<evidence type="ECO:0000259" key="4">
    <source>
        <dbReference type="Pfam" id="PF22624"/>
    </source>
</evidence>
<evidence type="ECO:0000313" key="5">
    <source>
        <dbReference type="EnsemblPlants" id="AET4Gv20269200.1"/>
    </source>
</evidence>
<dbReference type="EnsemblPlants" id="AET4Gv20269200.1">
    <property type="protein sequence ID" value="AET4Gv20269200.1"/>
    <property type="gene ID" value="AET4Gv20269200"/>
</dbReference>
<dbReference type="SUPFAM" id="SSF56214">
    <property type="entry name" value="4'-phosphopantetheinyl transferase"/>
    <property type="match status" value="2"/>
</dbReference>
<sequence>ISPWEKLPERNEMEEEHSGGVRRRWLVDVARWSPSPTQFQAAAALLPPHHRHAIARFVKEEDRKRALLSRLLQYSLVHRVLGIPFHQIHIYRTTEGKPYLENGPPAFKNFNFNTSHQGDYVGIASELLCLVGLDIVCISKPQGETTVEFLKNFSSYLTGHEWNCIGRAAGSIEMLTEFYRYWCLKEAFVKAVGAGVGFGLHRLEFHHVEWSNISVYIDGIESRKWRFCLFKLDEMHLASIAKGHPEDAIHSFKTTLSNVVVEEEEFYAALEIPEETFTLQTVEQLTQL</sequence>
<dbReference type="Pfam" id="PF22624">
    <property type="entry name" value="AASDHPPT_N"/>
    <property type="match status" value="1"/>
</dbReference>
<protein>
    <recommendedName>
        <fullName evidence="1">holo-[acyl-carrier-protein] synthase</fullName>
        <ecNumber evidence="1">2.7.8.7</ecNumber>
    </recommendedName>
</protein>
<dbReference type="FunFam" id="3.90.470.20:FF:000003">
    <property type="entry name" value="L-aminoadipate-semialdehyde dehydrogenase-phosphopantetheinyl transferase"/>
    <property type="match status" value="1"/>
</dbReference>
<evidence type="ECO:0000256" key="1">
    <source>
        <dbReference type="ARBA" id="ARBA00013172"/>
    </source>
</evidence>
<evidence type="ECO:0000256" key="2">
    <source>
        <dbReference type="ARBA" id="ARBA00022679"/>
    </source>
</evidence>
<name>A0A453HQL2_AEGTS</name>
<feature type="domain" description="4'-phosphopantetheinyl transferase N-terminal" evidence="4">
    <location>
        <begin position="31"/>
        <end position="126"/>
    </location>
</feature>
<evidence type="ECO:0000259" key="3">
    <source>
        <dbReference type="Pfam" id="PF01648"/>
    </source>
</evidence>
<dbReference type="Proteomes" id="UP000015105">
    <property type="component" value="Chromosome 4D"/>
</dbReference>
<reference evidence="6" key="2">
    <citation type="journal article" date="2017" name="Nat. Plants">
        <title>The Aegilops tauschii genome reveals multiple impacts of transposons.</title>
        <authorList>
            <person name="Zhao G."/>
            <person name="Zou C."/>
            <person name="Li K."/>
            <person name="Wang K."/>
            <person name="Li T."/>
            <person name="Gao L."/>
            <person name="Zhang X."/>
            <person name="Wang H."/>
            <person name="Yang Z."/>
            <person name="Liu X."/>
            <person name="Jiang W."/>
            <person name="Mao L."/>
            <person name="Kong X."/>
            <person name="Jiao Y."/>
            <person name="Jia J."/>
        </authorList>
    </citation>
    <scope>NUCLEOTIDE SEQUENCE [LARGE SCALE GENOMIC DNA]</scope>
    <source>
        <strain evidence="6">cv. AL8/78</strain>
    </source>
</reference>
<dbReference type="GO" id="GO:0019878">
    <property type="term" value="P:lysine biosynthetic process via aminoadipic acid"/>
    <property type="evidence" value="ECO:0007669"/>
    <property type="project" value="TreeGrafter"/>
</dbReference>
<reference evidence="5" key="3">
    <citation type="journal article" date="2017" name="Nature">
        <title>Genome sequence of the progenitor of the wheat D genome Aegilops tauschii.</title>
        <authorList>
            <person name="Luo M.C."/>
            <person name="Gu Y.Q."/>
            <person name="Puiu D."/>
            <person name="Wang H."/>
            <person name="Twardziok S.O."/>
            <person name="Deal K.R."/>
            <person name="Huo N."/>
            <person name="Zhu T."/>
            <person name="Wang L."/>
            <person name="Wang Y."/>
            <person name="McGuire P.E."/>
            <person name="Liu S."/>
            <person name="Long H."/>
            <person name="Ramasamy R.K."/>
            <person name="Rodriguez J.C."/>
            <person name="Van S.L."/>
            <person name="Yuan L."/>
            <person name="Wang Z."/>
            <person name="Xia Z."/>
            <person name="Xiao L."/>
            <person name="Anderson O.D."/>
            <person name="Ouyang S."/>
            <person name="Liang Y."/>
            <person name="Zimin A.V."/>
            <person name="Pertea G."/>
            <person name="Qi P."/>
            <person name="Bennetzen J.L."/>
            <person name="Dai X."/>
            <person name="Dawson M.W."/>
            <person name="Muller H.G."/>
            <person name="Kugler K."/>
            <person name="Rivarola-Duarte L."/>
            <person name="Spannagl M."/>
            <person name="Mayer K.F.X."/>
            <person name="Lu F.H."/>
            <person name="Bevan M.W."/>
            <person name="Leroy P."/>
            <person name="Li P."/>
            <person name="You F.M."/>
            <person name="Sun Q."/>
            <person name="Liu Z."/>
            <person name="Lyons E."/>
            <person name="Wicker T."/>
            <person name="Salzberg S.L."/>
            <person name="Devos K.M."/>
            <person name="Dvorak J."/>
        </authorList>
    </citation>
    <scope>NUCLEOTIDE SEQUENCE [LARGE SCALE GENOMIC DNA]</scope>
    <source>
        <strain evidence="5">cv. AL8/78</strain>
    </source>
</reference>
<dbReference type="GO" id="GO:0005829">
    <property type="term" value="C:cytosol"/>
    <property type="evidence" value="ECO:0007669"/>
    <property type="project" value="TreeGrafter"/>
</dbReference>
<dbReference type="Gene3D" id="3.90.470.20">
    <property type="entry name" value="4'-phosphopantetheinyl transferase domain"/>
    <property type="match status" value="2"/>
</dbReference>
<dbReference type="InterPro" id="IPR008278">
    <property type="entry name" value="4-PPantetheinyl_Trfase_dom"/>
</dbReference>
<dbReference type="InterPro" id="IPR037143">
    <property type="entry name" value="4-PPantetheinyl_Trfase_dom_sf"/>
</dbReference>
<dbReference type="Gramene" id="AET4Gv20269200.1">
    <property type="protein sequence ID" value="AET4Gv20269200.1"/>
    <property type="gene ID" value="AET4Gv20269200"/>
</dbReference>
<dbReference type="STRING" id="200361.A0A453HQL2"/>
<organism evidence="5 6">
    <name type="scientific">Aegilops tauschii subsp. strangulata</name>
    <name type="common">Goatgrass</name>
    <dbReference type="NCBI Taxonomy" id="200361"/>
    <lineage>
        <taxon>Eukaryota</taxon>
        <taxon>Viridiplantae</taxon>
        <taxon>Streptophyta</taxon>
        <taxon>Embryophyta</taxon>
        <taxon>Tracheophyta</taxon>
        <taxon>Spermatophyta</taxon>
        <taxon>Magnoliopsida</taxon>
        <taxon>Liliopsida</taxon>
        <taxon>Poales</taxon>
        <taxon>Poaceae</taxon>
        <taxon>BOP clade</taxon>
        <taxon>Pooideae</taxon>
        <taxon>Triticodae</taxon>
        <taxon>Triticeae</taxon>
        <taxon>Triticinae</taxon>
        <taxon>Aegilops</taxon>
    </lineage>
</organism>
<dbReference type="FunFam" id="3.90.470.20:FF:000013">
    <property type="entry name" value="L-aminoadipate-semialdehyde dehydrogenase-phosphopantetheinyl transferase"/>
    <property type="match status" value="1"/>
</dbReference>
<accession>A0A453HQL2</accession>
<reference evidence="5" key="4">
    <citation type="submission" date="2019-03" db="UniProtKB">
        <authorList>
            <consortium name="EnsemblPlants"/>
        </authorList>
    </citation>
    <scope>IDENTIFICATION</scope>
</reference>
<keyword evidence="6" id="KW-1185">Reference proteome</keyword>
<dbReference type="EC" id="2.7.8.7" evidence="1"/>
<dbReference type="GO" id="GO:0000287">
    <property type="term" value="F:magnesium ion binding"/>
    <property type="evidence" value="ECO:0007669"/>
    <property type="project" value="InterPro"/>
</dbReference>
<keyword evidence="2" id="KW-0808">Transferase</keyword>
<reference evidence="6" key="1">
    <citation type="journal article" date="2014" name="Science">
        <title>Ancient hybridizations among the ancestral genomes of bread wheat.</title>
        <authorList>
            <consortium name="International Wheat Genome Sequencing Consortium,"/>
            <person name="Marcussen T."/>
            <person name="Sandve S.R."/>
            <person name="Heier L."/>
            <person name="Spannagl M."/>
            <person name="Pfeifer M."/>
            <person name="Jakobsen K.S."/>
            <person name="Wulff B.B."/>
            <person name="Steuernagel B."/>
            <person name="Mayer K.F."/>
            <person name="Olsen O.A."/>
        </authorList>
    </citation>
    <scope>NUCLEOTIDE SEQUENCE [LARGE SCALE GENOMIC DNA]</scope>
    <source>
        <strain evidence="6">cv. AL8/78</strain>
    </source>
</reference>
<dbReference type="PANTHER" id="PTHR12215">
    <property type="entry name" value="PHOSPHOPANTETHEINE TRANSFERASE"/>
    <property type="match status" value="1"/>
</dbReference>